<evidence type="ECO:0000313" key="8">
    <source>
        <dbReference type="EMBL" id="MFB5189558.1"/>
    </source>
</evidence>
<comment type="subcellular location">
    <subcellularLocation>
        <location evidence="1">Endomembrane system</location>
        <topology evidence="1">Multi-pass membrane protein</topology>
    </subcellularLocation>
</comment>
<name>A0ABV5ABK0_9BACL</name>
<dbReference type="Pfam" id="PF00892">
    <property type="entry name" value="EamA"/>
    <property type="match status" value="2"/>
</dbReference>
<dbReference type="PANTHER" id="PTHR32322:SF2">
    <property type="entry name" value="EAMA DOMAIN-CONTAINING PROTEIN"/>
    <property type="match status" value="1"/>
</dbReference>
<keyword evidence="4 6" id="KW-1133">Transmembrane helix</keyword>
<feature type="transmembrane region" description="Helical" evidence="6">
    <location>
        <begin position="204"/>
        <end position="220"/>
    </location>
</feature>
<keyword evidence="3 6" id="KW-0812">Transmembrane</keyword>
<evidence type="ECO:0000256" key="3">
    <source>
        <dbReference type="ARBA" id="ARBA00022692"/>
    </source>
</evidence>
<keyword evidence="5 6" id="KW-0472">Membrane</keyword>
<evidence type="ECO:0000313" key="9">
    <source>
        <dbReference type="Proteomes" id="UP001579974"/>
    </source>
</evidence>
<dbReference type="SUPFAM" id="SSF103481">
    <property type="entry name" value="Multidrug resistance efflux transporter EmrE"/>
    <property type="match status" value="2"/>
</dbReference>
<evidence type="ECO:0000259" key="7">
    <source>
        <dbReference type="Pfam" id="PF00892"/>
    </source>
</evidence>
<feature type="transmembrane region" description="Helical" evidence="6">
    <location>
        <begin position="96"/>
        <end position="115"/>
    </location>
</feature>
<dbReference type="InterPro" id="IPR000620">
    <property type="entry name" value="EamA_dom"/>
</dbReference>
<dbReference type="PANTHER" id="PTHR32322">
    <property type="entry name" value="INNER MEMBRANE TRANSPORTER"/>
    <property type="match status" value="1"/>
</dbReference>
<proteinExistence type="inferred from homology"/>
<accession>A0ABV5ABK0</accession>
<protein>
    <submittedName>
        <fullName evidence="8">DMT family transporter</fullName>
    </submittedName>
</protein>
<comment type="caution">
    <text evidence="8">The sequence shown here is derived from an EMBL/GenBank/DDBJ whole genome shotgun (WGS) entry which is preliminary data.</text>
</comment>
<dbReference type="InterPro" id="IPR050638">
    <property type="entry name" value="AA-Vitamin_Transporters"/>
</dbReference>
<evidence type="ECO:0000256" key="4">
    <source>
        <dbReference type="ARBA" id="ARBA00022989"/>
    </source>
</evidence>
<reference evidence="8 9" key="1">
    <citation type="journal article" date="2024" name="Int. J. Mol. Sci.">
        <title>Exploration of Alicyclobacillus spp. Genome in Search of Antibiotic Resistance.</title>
        <authorList>
            <person name="Bucka-Kolendo J."/>
            <person name="Kiousi D.E."/>
            <person name="Dekowska A."/>
            <person name="Mikolajczuk-Szczyrba A."/>
            <person name="Karadedos D.M."/>
            <person name="Michael P."/>
            <person name="Galanis A."/>
            <person name="Sokolowska B."/>
        </authorList>
    </citation>
    <scope>NUCLEOTIDE SEQUENCE [LARGE SCALE GENOMIC DNA]</scope>
    <source>
        <strain evidence="8 9">KKP 3000</strain>
    </source>
</reference>
<feature type="domain" description="EamA" evidence="7">
    <location>
        <begin position="174"/>
        <end position="313"/>
    </location>
</feature>
<feature type="transmembrane region" description="Helical" evidence="6">
    <location>
        <begin position="31"/>
        <end position="50"/>
    </location>
</feature>
<feature type="transmembrane region" description="Helical" evidence="6">
    <location>
        <begin position="240"/>
        <end position="260"/>
    </location>
</feature>
<gene>
    <name evidence="8" type="ORF">KKP3000_002830</name>
</gene>
<feature type="transmembrane region" description="Helical" evidence="6">
    <location>
        <begin position="66"/>
        <end position="84"/>
    </location>
</feature>
<feature type="transmembrane region" description="Helical" evidence="6">
    <location>
        <begin position="295"/>
        <end position="314"/>
    </location>
</feature>
<evidence type="ECO:0000256" key="2">
    <source>
        <dbReference type="ARBA" id="ARBA00007362"/>
    </source>
</evidence>
<evidence type="ECO:0000256" key="6">
    <source>
        <dbReference type="SAM" id="Phobius"/>
    </source>
</evidence>
<comment type="similarity">
    <text evidence="2">Belongs to the EamA transporter family.</text>
</comment>
<evidence type="ECO:0000256" key="5">
    <source>
        <dbReference type="ARBA" id="ARBA00023136"/>
    </source>
</evidence>
<sequence>MGEVMAFLSLLCFSGNVLLTKAASSRLNVQIGYFASICVNVFIAIVMVLFEHSVLHNPFHWMLRGFIYYVLAGCLTTYVGRLTYFHAIVRLGAAKASTIQVASPVFTVVLAFLTIKEVLSAVEWAGCLCTVLGLFVVTYVPGIFSKHRERSDERGIVKDVGSLTRPLNEPSAAKGNAFAFLSMSAYGAGNIFRGEGVRHWNDPVFGGFVGALVGLVAFIVTTPRQVYRLRALKNADRRALLMYCFGGLCTITAQMSVLFAMRYMPIGIVTVISMSQPLIVVPLTYLLFKKSGRMTARTIYGSLITLIGLILAVAV</sequence>
<feature type="domain" description="EamA" evidence="7">
    <location>
        <begin position="2"/>
        <end position="138"/>
    </location>
</feature>
<keyword evidence="9" id="KW-1185">Reference proteome</keyword>
<dbReference type="InterPro" id="IPR037185">
    <property type="entry name" value="EmrE-like"/>
</dbReference>
<feature type="transmembrane region" description="Helical" evidence="6">
    <location>
        <begin position="121"/>
        <end position="144"/>
    </location>
</feature>
<feature type="transmembrane region" description="Helical" evidence="6">
    <location>
        <begin position="266"/>
        <end position="288"/>
    </location>
</feature>
<dbReference type="RefSeq" id="WP_275475385.1">
    <property type="nucleotide sequence ID" value="NZ_CP162940.1"/>
</dbReference>
<evidence type="ECO:0000256" key="1">
    <source>
        <dbReference type="ARBA" id="ARBA00004127"/>
    </source>
</evidence>
<dbReference type="Proteomes" id="UP001579974">
    <property type="component" value="Unassembled WGS sequence"/>
</dbReference>
<organism evidence="8 9">
    <name type="scientific">Alicyclobacillus fastidiosus</name>
    <dbReference type="NCBI Taxonomy" id="392011"/>
    <lineage>
        <taxon>Bacteria</taxon>
        <taxon>Bacillati</taxon>
        <taxon>Bacillota</taxon>
        <taxon>Bacilli</taxon>
        <taxon>Bacillales</taxon>
        <taxon>Alicyclobacillaceae</taxon>
        <taxon>Alicyclobacillus</taxon>
    </lineage>
</organism>
<dbReference type="EMBL" id="JBDXSU010000003">
    <property type="protein sequence ID" value="MFB5189558.1"/>
    <property type="molecule type" value="Genomic_DNA"/>
</dbReference>